<dbReference type="InterPro" id="IPR003385">
    <property type="entry name" value="Glyco_hydro_77"/>
</dbReference>
<evidence type="ECO:0000256" key="3">
    <source>
        <dbReference type="ARBA" id="ARBA00012560"/>
    </source>
</evidence>
<evidence type="ECO:0000256" key="4">
    <source>
        <dbReference type="ARBA" id="ARBA00020295"/>
    </source>
</evidence>
<name>A0A060BTY9_9BURK</name>
<organism evidence="10">
    <name type="scientific">uncultured Burkholderia sp</name>
    <dbReference type="NCBI Taxonomy" id="188058"/>
    <lineage>
        <taxon>Bacteria</taxon>
        <taxon>Pseudomonadati</taxon>
        <taxon>Pseudomonadota</taxon>
        <taxon>Betaproteobacteria</taxon>
        <taxon>Burkholderiales</taxon>
        <taxon>Burkholderiaceae</taxon>
        <taxon>Burkholderia</taxon>
        <taxon>environmental samples</taxon>
    </lineage>
</organism>
<reference evidence="10" key="1">
    <citation type="journal article" date="2013" name="Environ. Microbiol.">
        <title>Seasonally variable intestinal metagenomes of the red palm weevil (Rhynchophorus ferrugineus).</title>
        <authorList>
            <person name="Jia S."/>
            <person name="Zhang X."/>
            <person name="Zhang G."/>
            <person name="Yin A."/>
            <person name="Zhang S."/>
            <person name="Li F."/>
            <person name="Wang L."/>
            <person name="Zhao D."/>
            <person name="Yun Q."/>
            <person name="Tala"/>
            <person name="Wang J."/>
            <person name="Sun G."/>
            <person name="Baabdullah M."/>
            <person name="Yu X."/>
            <person name="Hu S."/>
            <person name="Al-Mssallem I.S."/>
            <person name="Yu J."/>
        </authorList>
    </citation>
    <scope>NUCLEOTIDE SEQUENCE</scope>
</reference>
<dbReference type="PANTHER" id="PTHR32438">
    <property type="entry name" value="4-ALPHA-GLUCANOTRANSFERASE DPE1, CHLOROPLASTIC/AMYLOPLASTIC"/>
    <property type="match status" value="1"/>
</dbReference>
<accession>A0A060BTY9</accession>
<dbReference type="Pfam" id="PF02446">
    <property type="entry name" value="Glyco_hydro_77"/>
    <property type="match status" value="1"/>
</dbReference>
<dbReference type="AlphaFoldDB" id="A0A060BTY9"/>
<dbReference type="PANTHER" id="PTHR32438:SF5">
    <property type="entry name" value="4-ALPHA-GLUCANOTRANSFERASE DPE1, CHLOROPLASTIC_AMYLOPLASTIC"/>
    <property type="match status" value="1"/>
</dbReference>
<keyword evidence="7" id="KW-0119">Carbohydrate metabolism</keyword>
<evidence type="ECO:0000256" key="6">
    <source>
        <dbReference type="ARBA" id="ARBA00022679"/>
    </source>
</evidence>
<dbReference type="InterPro" id="IPR017853">
    <property type="entry name" value="GH"/>
</dbReference>
<proteinExistence type="inferred from homology"/>
<evidence type="ECO:0000256" key="8">
    <source>
        <dbReference type="ARBA" id="ARBA00031423"/>
    </source>
</evidence>
<keyword evidence="6" id="KW-0808">Transferase</keyword>
<dbReference type="SUPFAM" id="SSF51445">
    <property type="entry name" value="(Trans)glycosidases"/>
    <property type="match status" value="1"/>
</dbReference>
<protein>
    <recommendedName>
        <fullName evidence="4">4-alpha-glucanotransferase</fullName>
        <ecNumber evidence="3">2.4.1.25</ecNumber>
    </recommendedName>
    <alternativeName>
        <fullName evidence="8">Amylomaltase</fullName>
    </alternativeName>
    <alternativeName>
        <fullName evidence="9">Disproportionating enzyme</fullName>
    </alternativeName>
</protein>
<dbReference type="Gene3D" id="3.20.20.80">
    <property type="entry name" value="Glycosidases"/>
    <property type="match status" value="1"/>
</dbReference>
<dbReference type="GO" id="GO:0005975">
    <property type="term" value="P:carbohydrate metabolic process"/>
    <property type="evidence" value="ECO:0007669"/>
    <property type="project" value="InterPro"/>
</dbReference>
<evidence type="ECO:0000256" key="2">
    <source>
        <dbReference type="ARBA" id="ARBA00005684"/>
    </source>
</evidence>
<dbReference type="EC" id="2.4.1.25" evidence="3"/>
<sequence length="133" mass="14540">MGHHDLLTSRAADFGLRGLSGDAQRRVPHGGGIRIDHILGLRRLWLVPHGASPRDGAYLRYPMEDMLRLVKLESWRHNSIVIGEDLGTVPAGFRPKLDRAGLAGMRCCGSSAAAQARFRGSLHQASWVPAALR</sequence>
<keyword evidence="5" id="KW-0328">Glycosyltransferase</keyword>
<evidence type="ECO:0000256" key="5">
    <source>
        <dbReference type="ARBA" id="ARBA00022676"/>
    </source>
</evidence>
<comment type="similarity">
    <text evidence="2">Belongs to the disproportionating enzyme family.</text>
</comment>
<dbReference type="EMBL" id="KF116714">
    <property type="protein sequence ID" value="AIA83961.1"/>
    <property type="molecule type" value="Genomic_DNA"/>
</dbReference>
<comment type="catalytic activity">
    <reaction evidence="1">
        <text>Transfers a segment of a (1-&gt;4)-alpha-D-glucan to a new position in an acceptor, which may be glucose or a (1-&gt;4)-alpha-D-glucan.</text>
        <dbReference type="EC" id="2.4.1.25"/>
    </reaction>
</comment>
<evidence type="ECO:0000256" key="7">
    <source>
        <dbReference type="ARBA" id="ARBA00023277"/>
    </source>
</evidence>
<evidence type="ECO:0000313" key="10">
    <source>
        <dbReference type="EMBL" id="AIA83961.1"/>
    </source>
</evidence>
<evidence type="ECO:0000256" key="9">
    <source>
        <dbReference type="ARBA" id="ARBA00031501"/>
    </source>
</evidence>
<evidence type="ECO:0000256" key="1">
    <source>
        <dbReference type="ARBA" id="ARBA00000439"/>
    </source>
</evidence>
<dbReference type="GO" id="GO:0004134">
    <property type="term" value="F:4-alpha-glucanotransferase activity"/>
    <property type="evidence" value="ECO:0007669"/>
    <property type="project" value="UniProtKB-EC"/>
</dbReference>